<dbReference type="Gene3D" id="3.30.43.10">
    <property type="entry name" value="Uridine Diphospho-n-acetylenolpyruvylglucosamine Reductase, domain 2"/>
    <property type="match status" value="1"/>
</dbReference>
<keyword evidence="5" id="KW-1185">Reference proteome</keyword>
<dbReference type="InterPro" id="IPR016169">
    <property type="entry name" value="FAD-bd_PCMH_sub2"/>
</dbReference>
<dbReference type="PANTHER" id="PTHR43762">
    <property type="entry name" value="L-GULONOLACTONE OXIDASE"/>
    <property type="match status" value="1"/>
</dbReference>
<dbReference type="InterPro" id="IPR036318">
    <property type="entry name" value="FAD-bd_PCMH-like_sf"/>
</dbReference>
<dbReference type="AlphaFoldDB" id="A0A0J1IGT5"/>
<dbReference type="Pfam" id="PF04030">
    <property type="entry name" value="ALO"/>
    <property type="match status" value="1"/>
</dbReference>
<evidence type="ECO:0000313" key="4">
    <source>
        <dbReference type="EMBL" id="KLV25158.1"/>
    </source>
</evidence>
<keyword evidence="2" id="KW-0560">Oxidoreductase</keyword>
<keyword evidence="1" id="KW-0285">Flavoprotein</keyword>
<name>A0A0J1IGT5_NIACI</name>
<dbReference type="InterPro" id="IPR016171">
    <property type="entry name" value="Vanillyl_alc_oxidase_C-sub2"/>
</dbReference>
<sequence length="423" mass="47878">MGLKRNWAGNYQYSTTNWHEPESVEEIQQLVLKLKKLRVIGTRHSFNNIADSDENIVSLQKLNKVIAINREEKTVTVEAGMKYGDLCQMLQQHGYALHNLASLPHISIAGACATATHGSGNRNQNLAAAVSAMEVVTADGSIITFSREKSEEELHGAVVGLGGIGIVTKLTLAIHPSHQMRQDVYENLPFAQIADHFDIISSSAYSVSLFTDWQNEAFNQVWLKSKLTNDQTFSLGDDFYGAKAAKENLHPVRGVAATNCTAQLGVPGDWLDRMPHFRMDFTPSKGQELQSEYIFPREHAYNALCALSDIREYIAPLLFISEVRTIAKDELWLSPSYKQDSVAIHFTWQDKWKEVQQVLPLIESKLEPFQAKPHWGKLFTTAPSKIQSLYEKMPAFQHLLMKYDPQGKFRNTFMNRYIFNEQN</sequence>
<reference evidence="4 5" key="1">
    <citation type="submission" date="2015-05" db="EMBL/GenBank/DDBJ databases">
        <title>Whole genome sequence and identification of bacterial endophytes from Costus igneus.</title>
        <authorList>
            <person name="Lee Y.P."/>
            <person name="Gan H.M."/>
            <person name="Eng W."/>
            <person name="Wheatley M.S."/>
            <person name="Caraballo A."/>
            <person name="Polter S."/>
            <person name="Savka M.A."/>
            <person name="Hudson A.O."/>
        </authorList>
    </citation>
    <scope>NUCLEOTIDE SEQUENCE [LARGE SCALE GENOMIC DNA]</scope>
    <source>
        <strain evidence="4 5">RIT379</strain>
    </source>
</reference>
<organism evidence="4 5">
    <name type="scientific">Niallia circulans</name>
    <name type="common">Bacillus circulans</name>
    <dbReference type="NCBI Taxonomy" id="1397"/>
    <lineage>
        <taxon>Bacteria</taxon>
        <taxon>Bacillati</taxon>
        <taxon>Bacillota</taxon>
        <taxon>Bacilli</taxon>
        <taxon>Bacillales</taxon>
        <taxon>Bacillaceae</taxon>
        <taxon>Niallia</taxon>
    </lineage>
</organism>
<dbReference type="GO" id="GO:0071949">
    <property type="term" value="F:FAD binding"/>
    <property type="evidence" value="ECO:0007669"/>
    <property type="project" value="InterPro"/>
</dbReference>
<dbReference type="Pfam" id="PF01565">
    <property type="entry name" value="FAD_binding_4"/>
    <property type="match status" value="1"/>
</dbReference>
<dbReference type="Gene3D" id="3.30.70.2530">
    <property type="match status" value="1"/>
</dbReference>
<dbReference type="Gene3D" id="3.30.70.2520">
    <property type="match status" value="1"/>
</dbReference>
<dbReference type="InterPro" id="IPR016166">
    <property type="entry name" value="FAD-bd_PCMH"/>
</dbReference>
<dbReference type="Proteomes" id="UP000036045">
    <property type="component" value="Unassembled WGS sequence"/>
</dbReference>
<gene>
    <name evidence="4" type="ORF">ABW02_16355</name>
</gene>
<dbReference type="InterPro" id="IPR010031">
    <property type="entry name" value="FAD_lactone_oxidase-like"/>
</dbReference>
<evidence type="ECO:0000256" key="1">
    <source>
        <dbReference type="ARBA" id="ARBA00022630"/>
    </source>
</evidence>
<proteinExistence type="predicted"/>
<dbReference type="PROSITE" id="PS51387">
    <property type="entry name" value="FAD_PCMH"/>
    <property type="match status" value="1"/>
</dbReference>
<dbReference type="EMBL" id="LDPH01000017">
    <property type="protein sequence ID" value="KLV25158.1"/>
    <property type="molecule type" value="Genomic_DNA"/>
</dbReference>
<dbReference type="GO" id="GO:0016020">
    <property type="term" value="C:membrane"/>
    <property type="evidence" value="ECO:0007669"/>
    <property type="project" value="InterPro"/>
</dbReference>
<dbReference type="InterPro" id="IPR006094">
    <property type="entry name" value="Oxid_FAD_bind_N"/>
</dbReference>
<accession>A0A0J1IGT5</accession>
<feature type="domain" description="FAD-binding PCMH-type" evidence="3">
    <location>
        <begin position="11"/>
        <end position="177"/>
    </location>
</feature>
<dbReference type="InterPro" id="IPR016167">
    <property type="entry name" value="FAD-bd_PCMH_sub1"/>
</dbReference>
<dbReference type="SUPFAM" id="SSF56176">
    <property type="entry name" value="FAD-binding/transporter-associated domain-like"/>
    <property type="match status" value="1"/>
</dbReference>
<dbReference type="PATRIC" id="fig|1397.4.peg.1462"/>
<evidence type="ECO:0000259" key="3">
    <source>
        <dbReference type="PROSITE" id="PS51387"/>
    </source>
</evidence>
<dbReference type="Gene3D" id="1.10.45.10">
    <property type="entry name" value="Vanillyl-alcohol Oxidase, Chain A, domain 4"/>
    <property type="match status" value="1"/>
</dbReference>
<dbReference type="RefSeq" id="WP_047943347.1">
    <property type="nucleotide sequence ID" value="NZ_JARTLH010000022.1"/>
</dbReference>
<dbReference type="OrthoDB" id="9800184at2"/>
<dbReference type="PIRSF" id="PIRSF000136">
    <property type="entry name" value="LGO_GLO"/>
    <property type="match status" value="1"/>
</dbReference>
<evidence type="ECO:0000256" key="2">
    <source>
        <dbReference type="ARBA" id="ARBA00023002"/>
    </source>
</evidence>
<comment type="caution">
    <text evidence="4">The sequence shown here is derived from an EMBL/GenBank/DDBJ whole genome shotgun (WGS) entry which is preliminary data.</text>
</comment>
<dbReference type="InterPro" id="IPR007173">
    <property type="entry name" value="ALO_C"/>
</dbReference>
<dbReference type="PANTHER" id="PTHR43762:SF1">
    <property type="entry name" value="D-ARABINONO-1,4-LACTONE OXIDASE"/>
    <property type="match status" value="1"/>
</dbReference>
<dbReference type="GO" id="GO:0003885">
    <property type="term" value="F:D-arabinono-1,4-lactone oxidase activity"/>
    <property type="evidence" value="ECO:0007669"/>
    <property type="project" value="InterPro"/>
</dbReference>
<protein>
    <submittedName>
        <fullName evidence="4">FAD-binding protein</fullName>
    </submittedName>
</protein>
<dbReference type="GO" id="GO:0080049">
    <property type="term" value="F:L-gulono-1,4-lactone dehydrogenase activity"/>
    <property type="evidence" value="ECO:0007669"/>
    <property type="project" value="TreeGrafter"/>
</dbReference>
<dbReference type="Gene3D" id="3.30.465.10">
    <property type="match status" value="1"/>
</dbReference>
<evidence type="ECO:0000313" key="5">
    <source>
        <dbReference type="Proteomes" id="UP000036045"/>
    </source>
</evidence>